<dbReference type="InterPro" id="IPR000748">
    <property type="entry name" value="PsdUridine_synth_RsuA/RluB/E/F"/>
</dbReference>
<gene>
    <name evidence="7" type="primary">rluB</name>
    <name evidence="7" type="ORF">Pla111_29570</name>
</gene>
<comment type="caution">
    <text evidence="7">The sequence shown here is derived from an EMBL/GenBank/DDBJ whole genome shotgun (WGS) entry which is preliminary data.</text>
</comment>
<feature type="compositionally biased region" description="Low complexity" evidence="5">
    <location>
        <begin position="18"/>
        <end position="32"/>
    </location>
</feature>
<dbReference type="InterPro" id="IPR020094">
    <property type="entry name" value="TruA/RsuA/RluB/E/F_N"/>
</dbReference>
<dbReference type="SUPFAM" id="SSF55120">
    <property type="entry name" value="Pseudouridine synthase"/>
    <property type="match status" value="1"/>
</dbReference>
<evidence type="ECO:0000256" key="5">
    <source>
        <dbReference type="SAM" id="MobiDB-lite"/>
    </source>
</evidence>
<dbReference type="EMBL" id="SJPH01000008">
    <property type="protein sequence ID" value="TWT41580.1"/>
    <property type="molecule type" value="Genomic_DNA"/>
</dbReference>
<dbReference type="GO" id="GO:0000455">
    <property type="term" value="P:enzyme-directed rRNA pseudouridine synthesis"/>
    <property type="evidence" value="ECO:0007669"/>
    <property type="project" value="UniProtKB-ARBA"/>
</dbReference>
<dbReference type="PROSITE" id="PS50889">
    <property type="entry name" value="S4"/>
    <property type="match status" value="1"/>
</dbReference>
<dbReference type="SMART" id="SM00363">
    <property type="entry name" value="S4"/>
    <property type="match status" value="1"/>
</dbReference>
<feature type="region of interest" description="Disordered" evidence="5">
    <location>
        <begin position="1"/>
        <end position="122"/>
    </location>
</feature>
<dbReference type="SUPFAM" id="SSF55174">
    <property type="entry name" value="Alpha-L RNA-binding motif"/>
    <property type="match status" value="1"/>
</dbReference>
<dbReference type="PANTHER" id="PTHR47683:SF2">
    <property type="entry name" value="RNA-BINDING S4 DOMAIN-CONTAINING PROTEIN"/>
    <property type="match status" value="1"/>
</dbReference>
<dbReference type="InterPro" id="IPR006145">
    <property type="entry name" value="PsdUridine_synth_RsuA/RluA"/>
</dbReference>
<keyword evidence="3" id="KW-0694">RNA-binding</keyword>
<dbReference type="NCBIfam" id="TIGR00093">
    <property type="entry name" value="pseudouridine synthase"/>
    <property type="match status" value="1"/>
</dbReference>
<accession>A0A5C5VTD3</accession>
<keyword evidence="2 4" id="KW-0413">Isomerase</keyword>
<dbReference type="EC" id="5.4.99.-" evidence="4"/>
<dbReference type="GO" id="GO:0003723">
    <property type="term" value="F:RNA binding"/>
    <property type="evidence" value="ECO:0007669"/>
    <property type="project" value="UniProtKB-KW"/>
</dbReference>
<dbReference type="InterPro" id="IPR020103">
    <property type="entry name" value="PsdUridine_synth_cat_dom_sf"/>
</dbReference>
<dbReference type="OrthoDB" id="9807213at2"/>
<dbReference type="InterPro" id="IPR002942">
    <property type="entry name" value="S4_RNA-bd"/>
</dbReference>
<dbReference type="Pfam" id="PF01479">
    <property type="entry name" value="S4"/>
    <property type="match status" value="1"/>
</dbReference>
<dbReference type="InterPro" id="IPR036986">
    <property type="entry name" value="S4_RNA-bd_sf"/>
</dbReference>
<feature type="region of interest" description="Disordered" evidence="5">
    <location>
        <begin position="368"/>
        <end position="496"/>
    </location>
</feature>
<evidence type="ECO:0000256" key="2">
    <source>
        <dbReference type="ARBA" id="ARBA00023235"/>
    </source>
</evidence>
<feature type="compositionally biased region" description="Basic residues" evidence="5">
    <location>
        <begin position="470"/>
        <end position="496"/>
    </location>
</feature>
<organism evidence="7 8">
    <name type="scientific">Botrimarina hoheduenensis</name>
    <dbReference type="NCBI Taxonomy" id="2528000"/>
    <lineage>
        <taxon>Bacteria</taxon>
        <taxon>Pseudomonadati</taxon>
        <taxon>Planctomycetota</taxon>
        <taxon>Planctomycetia</taxon>
        <taxon>Pirellulales</taxon>
        <taxon>Lacipirellulaceae</taxon>
        <taxon>Botrimarina</taxon>
    </lineage>
</organism>
<dbReference type="CDD" id="cd00165">
    <property type="entry name" value="S4"/>
    <property type="match status" value="1"/>
</dbReference>
<evidence type="ECO:0000256" key="1">
    <source>
        <dbReference type="ARBA" id="ARBA00008348"/>
    </source>
</evidence>
<comment type="similarity">
    <text evidence="1 4">Belongs to the pseudouridine synthase RsuA family.</text>
</comment>
<dbReference type="AlphaFoldDB" id="A0A5C5VTD3"/>
<dbReference type="GO" id="GO:0120159">
    <property type="term" value="F:rRNA pseudouridine synthase activity"/>
    <property type="evidence" value="ECO:0007669"/>
    <property type="project" value="UniProtKB-ARBA"/>
</dbReference>
<evidence type="ECO:0000256" key="4">
    <source>
        <dbReference type="RuleBase" id="RU003887"/>
    </source>
</evidence>
<protein>
    <recommendedName>
        <fullName evidence="4">Pseudouridine synthase</fullName>
        <ecNumber evidence="4">5.4.99.-</ecNumber>
    </recommendedName>
</protein>
<keyword evidence="8" id="KW-1185">Reference proteome</keyword>
<feature type="compositionally biased region" description="Basic residues" evidence="5">
    <location>
        <begin position="95"/>
        <end position="110"/>
    </location>
</feature>
<dbReference type="FunFam" id="3.10.290.10:FF:000003">
    <property type="entry name" value="Pseudouridine synthase"/>
    <property type="match status" value="1"/>
</dbReference>
<name>A0A5C5VTD3_9BACT</name>
<evidence type="ECO:0000259" key="6">
    <source>
        <dbReference type="SMART" id="SM00363"/>
    </source>
</evidence>
<dbReference type="InterPro" id="IPR042092">
    <property type="entry name" value="PsdUridine_s_RsuA/RluB/E/F_cat"/>
</dbReference>
<dbReference type="InterPro" id="IPR018496">
    <property type="entry name" value="PsdUridine_synth_RsuA/RluB_CS"/>
</dbReference>
<evidence type="ECO:0000313" key="7">
    <source>
        <dbReference type="EMBL" id="TWT41580.1"/>
    </source>
</evidence>
<evidence type="ECO:0000313" key="8">
    <source>
        <dbReference type="Proteomes" id="UP000318995"/>
    </source>
</evidence>
<sequence>MAKKRANRRPPSGTPQPGSGARGSSRGAASGSKTGKPSNGKGSAGKPSAAKGRPGGKGSVGAKNATAGKRKTAKGAGKPRSSANTGHGSKPIPVVKRRAGTVASRPRRKPTPVAESTNVTLPPRERGERLHKVLAAAGIASRRECESLILEGRVEVDGKVVTDQGVRVDPFKSKIFFDGEALPRPRRVYFAVNKPDGIVSTSSDPSGRPRVTDLLPPDVGRVFAVGRLDMSSEGLILVTNDGELANGLTHPRHGVQKTYHVQVAGVPSAETLGQLRQGVYLSDGHAHFVDAKLKRRRKQGAILEVVLDEGRNREIRRLLARVGHKVQKLTRIAVGPVRLGEMEPGSYRPLTPEEITALRRAIAAPAVVADAPSEESAPGAARPARQGKRDASFGKQAKRRPATGGRPVKGSRAAKGSRTVGKPAAASKSRSTSRSTQRPDAKPAQSASVDTRSGRTVLGSDEPVSEPAKPPRKKPASTKTTRRPKPRGPSSRGKRS</sequence>
<dbReference type="Pfam" id="PF00849">
    <property type="entry name" value="PseudoU_synth_2"/>
    <property type="match status" value="1"/>
</dbReference>
<dbReference type="PROSITE" id="PS01149">
    <property type="entry name" value="PSI_RSU"/>
    <property type="match status" value="1"/>
</dbReference>
<dbReference type="Proteomes" id="UP000318995">
    <property type="component" value="Unassembled WGS sequence"/>
</dbReference>
<evidence type="ECO:0000256" key="3">
    <source>
        <dbReference type="PROSITE-ProRule" id="PRU00182"/>
    </source>
</evidence>
<reference evidence="7 8" key="1">
    <citation type="submission" date="2019-02" db="EMBL/GenBank/DDBJ databases">
        <title>Deep-cultivation of Planctomycetes and their phenomic and genomic characterization uncovers novel biology.</title>
        <authorList>
            <person name="Wiegand S."/>
            <person name="Jogler M."/>
            <person name="Boedeker C."/>
            <person name="Pinto D."/>
            <person name="Vollmers J."/>
            <person name="Rivas-Marin E."/>
            <person name="Kohn T."/>
            <person name="Peeters S.H."/>
            <person name="Heuer A."/>
            <person name="Rast P."/>
            <person name="Oberbeckmann S."/>
            <person name="Bunk B."/>
            <person name="Jeske O."/>
            <person name="Meyerdierks A."/>
            <person name="Storesund J.E."/>
            <person name="Kallscheuer N."/>
            <person name="Luecker S."/>
            <person name="Lage O.M."/>
            <person name="Pohl T."/>
            <person name="Merkel B.J."/>
            <person name="Hornburger P."/>
            <person name="Mueller R.-W."/>
            <person name="Bruemmer F."/>
            <person name="Labrenz M."/>
            <person name="Spormann A.M."/>
            <person name="Op Den Camp H."/>
            <person name="Overmann J."/>
            <person name="Amann R."/>
            <person name="Jetten M.S.M."/>
            <person name="Mascher T."/>
            <person name="Medema M.H."/>
            <person name="Devos D.P."/>
            <person name="Kaster A.-K."/>
            <person name="Ovreas L."/>
            <person name="Rohde M."/>
            <person name="Galperin M.Y."/>
            <person name="Jogler C."/>
        </authorList>
    </citation>
    <scope>NUCLEOTIDE SEQUENCE [LARGE SCALE GENOMIC DNA]</scope>
    <source>
        <strain evidence="7 8">Pla111</strain>
    </source>
</reference>
<dbReference type="PANTHER" id="PTHR47683">
    <property type="entry name" value="PSEUDOURIDINE SYNTHASE FAMILY PROTEIN-RELATED"/>
    <property type="match status" value="1"/>
</dbReference>
<feature type="compositionally biased region" description="Low complexity" evidence="5">
    <location>
        <begin position="422"/>
        <end position="438"/>
    </location>
</feature>
<proteinExistence type="inferred from homology"/>
<dbReference type="Gene3D" id="3.10.290.10">
    <property type="entry name" value="RNA-binding S4 domain"/>
    <property type="match status" value="1"/>
</dbReference>
<dbReference type="InterPro" id="IPR050343">
    <property type="entry name" value="RsuA_PseudoU_synthase"/>
</dbReference>
<feature type="domain" description="RNA-binding S4" evidence="6">
    <location>
        <begin position="128"/>
        <end position="190"/>
    </location>
</feature>
<dbReference type="CDD" id="cd02870">
    <property type="entry name" value="PseudoU_synth_RsuA_like"/>
    <property type="match status" value="1"/>
</dbReference>
<dbReference type="Gene3D" id="3.30.70.1560">
    <property type="entry name" value="Alpha-L RNA-binding motif"/>
    <property type="match status" value="1"/>
</dbReference>
<dbReference type="RefSeq" id="WP_146575166.1">
    <property type="nucleotide sequence ID" value="NZ_SJPH01000008.1"/>
</dbReference>
<dbReference type="Gene3D" id="3.30.70.580">
    <property type="entry name" value="Pseudouridine synthase I, catalytic domain, N-terminal subdomain"/>
    <property type="match status" value="1"/>
</dbReference>